<dbReference type="AlphaFoldDB" id="A0A9D9IXG0"/>
<dbReference type="PIRSF" id="PIRSF016487">
    <property type="entry name" value="CYTH_UCP016487"/>
    <property type="match status" value="1"/>
</dbReference>
<dbReference type="Proteomes" id="UP000823771">
    <property type="component" value="Unassembled WGS sequence"/>
</dbReference>
<organism evidence="3 4">
    <name type="scientific">Candidatus Cryptobacteroides excrementipullorum</name>
    <dbReference type="NCBI Taxonomy" id="2840761"/>
    <lineage>
        <taxon>Bacteria</taxon>
        <taxon>Pseudomonadati</taxon>
        <taxon>Bacteroidota</taxon>
        <taxon>Bacteroidia</taxon>
        <taxon>Bacteroidales</taxon>
        <taxon>Candidatus Cryptobacteroides</taxon>
    </lineage>
</organism>
<reference evidence="3" key="1">
    <citation type="submission" date="2020-10" db="EMBL/GenBank/DDBJ databases">
        <authorList>
            <person name="Gilroy R."/>
        </authorList>
    </citation>
    <scope>NUCLEOTIDE SEQUENCE</scope>
    <source>
        <strain evidence="3">2478</strain>
    </source>
</reference>
<dbReference type="PANTHER" id="PTHR40114">
    <property type="entry name" value="SLR0698 PROTEIN"/>
    <property type="match status" value="1"/>
</dbReference>
<dbReference type="InterPro" id="IPR023577">
    <property type="entry name" value="CYTH_domain"/>
</dbReference>
<feature type="active site" description="Proton acceptor" evidence="1">
    <location>
        <position position="33"/>
    </location>
</feature>
<dbReference type="EMBL" id="JADILZ010000105">
    <property type="protein sequence ID" value="MBO8479323.1"/>
    <property type="molecule type" value="Genomic_DNA"/>
</dbReference>
<evidence type="ECO:0000313" key="3">
    <source>
        <dbReference type="EMBL" id="MBO8479323.1"/>
    </source>
</evidence>
<reference evidence="3" key="2">
    <citation type="journal article" date="2021" name="PeerJ">
        <title>Extensive microbial diversity within the chicken gut microbiome revealed by metagenomics and culture.</title>
        <authorList>
            <person name="Gilroy R."/>
            <person name="Ravi A."/>
            <person name="Getino M."/>
            <person name="Pursley I."/>
            <person name="Horton D.L."/>
            <person name="Alikhan N.F."/>
            <person name="Baker D."/>
            <person name="Gharbi K."/>
            <person name="Hall N."/>
            <person name="Watson M."/>
            <person name="Adriaenssens E.M."/>
            <person name="Foster-Nyarko E."/>
            <person name="Jarju S."/>
            <person name="Secka A."/>
            <person name="Antonio M."/>
            <person name="Oren A."/>
            <person name="Chaudhuri R.R."/>
            <person name="La Ragione R."/>
            <person name="Hildebrand F."/>
            <person name="Pallen M.J."/>
        </authorList>
    </citation>
    <scope>NUCLEOTIDE SEQUENCE</scope>
    <source>
        <strain evidence="3">2478</strain>
    </source>
</reference>
<dbReference type="PANTHER" id="PTHR40114:SF1">
    <property type="entry name" value="SLR0698 PROTEIN"/>
    <property type="match status" value="1"/>
</dbReference>
<dbReference type="CDD" id="cd07891">
    <property type="entry name" value="CYTH-like_CthTTM-like_1"/>
    <property type="match status" value="1"/>
</dbReference>
<accession>A0A9D9IXG0</accession>
<proteinExistence type="predicted"/>
<protein>
    <submittedName>
        <fullName evidence="3">CYTH domain-containing protein</fullName>
    </submittedName>
</protein>
<dbReference type="SMART" id="SM01118">
    <property type="entry name" value="CYTH"/>
    <property type="match status" value="1"/>
</dbReference>
<dbReference type="Gene3D" id="2.40.320.10">
    <property type="entry name" value="Hypothetical Protein Pfu-838710-001"/>
    <property type="match status" value="1"/>
</dbReference>
<comment type="caution">
    <text evidence="3">The sequence shown here is derived from an EMBL/GenBank/DDBJ whole genome shotgun (WGS) entry which is preliminary data.</text>
</comment>
<evidence type="ECO:0000259" key="2">
    <source>
        <dbReference type="PROSITE" id="PS51707"/>
    </source>
</evidence>
<dbReference type="SUPFAM" id="SSF55154">
    <property type="entry name" value="CYTH-like phosphatases"/>
    <property type="match status" value="1"/>
</dbReference>
<evidence type="ECO:0000313" key="4">
    <source>
        <dbReference type="Proteomes" id="UP000823771"/>
    </source>
</evidence>
<sequence>MASGNTETERKFLVRDSSYKDMATDSHRMVQGYICRETGRTVRVRISGDKGWLTIKGPSSGNGMSRYEWEREIPAGEAAELMALCQKGIIDKTRHIVPFDGHVFEVDEFHGDNEGLVVAEIELQNESEPFGRPEWLGEEVTGDRRYYNSMLTRCPFSVWDTCPPGQDGPGSGD</sequence>
<dbReference type="PROSITE" id="PS51707">
    <property type="entry name" value="CYTH"/>
    <property type="match status" value="1"/>
</dbReference>
<name>A0A9D9IXG0_9BACT</name>
<dbReference type="Pfam" id="PF01928">
    <property type="entry name" value="CYTH"/>
    <property type="match status" value="1"/>
</dbReference>
<gene>
    <name evidence="3" type="ORF">IAB80_10640</name>
</gene>
<feature type="domain" description="CYTH" evidence="2">
    <location>
        <begin position="5"/>
        <end position="153"/>
    </location>
</feature>
<evidence type="ECO:0000256" key="1">
    <source>
        <dbReference type="PIRSR" id="PIRSR016487-1"/>
    </source>
</evidence>
<dbReference type="InterPro" id="IPR012042">
    <property type="entry name" value="NeuTTM/CthTTM-like"/>
</dbReference>
<dbReference type="InterPro" id="IPR033469">
    <property type="entry name" value="CYTH-like_dom_sf"/>
</dbReference>